<accession>A0A7W7QXM0</accession>
<reference evidence="2 3" key="1">
    <citation type="submission" date="2020-08" db="EMBL/GenBank/DDBJ databases">
        <title>Sequencing the genomes of 1000 actinobacteria strains.</title>
        <authorList>
            <person name="Klenk H.-P."/>
        </authorList>
    </citation>
    <scope>NUCLEOTIDE SEQUENCE [LARGE SCALE GENOMIC DNA]</scope>
    <source>
        <strain evidence="2 3">DSM 41654</strain>
    </source>
</reference>
<name>A0A7W7QXM0_KITKI</name>
<keyword evidence="3" id="KW-1185">Reference proteome</keyword>
<feature type="compositionally biased region" description="Polar residues" evidence="1">
    <location>
        <begin position="94"/>
        <end position="109"/>
    </location>
</feature>
<gene>
    <name evidence="2" type="ORF">FHR34_000640</name>
</gene>
<dbReference type="RefSeq" id="WP_184933942.1">
    <property type="nucleotide sequence ID" value="NZ_JACHJV010000001.1"/>
</dbReference>
<feature type="region of interest" description="Disordered" evidence="1">
    <location>
        <begin position="82"/>
        <end position="109"/>
    </location>
</feature>
<evidence type="ECO:0000313" key="2">
    <source>
        <dbReference type="EMBL" id="MBB4921647.1"/>
    </source>
</evidence>
<dbReference type="EMBL" id="JACHJV010000001">
    <property type="protein sequence ID" value="MBB4921647.1"/>
    <property type="molecule type" value="Genomic_DNA"/>
</dbReference>
<comment type="caution">
    <text evidence="2">The sequence shown here is derived from an EMBL/GenBank/DDBJ whole genome shotgun (WGS) entry which is preliminary data.</text>
</comment>
<protein>
    <submittedName>
        <fullName evidence="2">Uncharacterized protein</fullName>
    </submittedName>
</protein>
<organism evidence="2 3">
    <name type="scientific">Kitasatospora kifunensis</name>
    <name type="common">Streptomyces kifunensis</name>
    <dbReference type="NCBI Taxonomy" id="58351"/>
    <lineage>
        <taxon>Bacteria</taxon>
        <taxon>Bacillati</taxon>
        <taxon>Actinomycetota</taxon>
        <taxon>Actinomycetes</taxon>
        <taxon>Kitasatosporales</taxon>
        <taxon>Streptomycetaceae</taxon>
        <taxon>Kitasatospora</taxon>
    </lineage>
</organism>
<dbReference type="AlphaFoldDB" id="A0A7W7QXM0"/>
<dbReference type="Proteomes" id="UP000540506">
    <property type="component" value="Unassembled WGS sequence"/>
</dbReference>
<sequence>MSNALETFCAAVSSLTVPQAASPAVSRAAPVATTTVARAARAMAVLMVLAPVYGRPELRQAGEFEVPAGQLLHSQAQRTIESTSFSLPSLEGCRQTTPRSDSTRTQGPF</sequence>
<proteinExistence type="predicted"/>
<evidence type="ECO:0000256" key="1">
    <source>
        <dbReference type="SAM" id="MobiDB-lite"/>
    </source>
</evidence>
<evidence type="ECO:0000313" key="3">
    <source>
        <dbReference type="Proteomes" id="UP000540506"/>
    </source>
</evidence>